<sequence>MRWLFILLIVVVLVALTAADGTGGIYRHDLHVSFTPPTRENRVQDAKDRRMTQVGSDSARPPASEPTRGRQRKR</sequence>
<proteinExistence type="predicted"/>
<evidence type="ECO:0008006" key="5">
    <source>
        <dbReference type="Google" id="ProtNLM"/>
    </source>
</evidence>
<keyword evidence="4" id="KW-1185">Reference proteome</keyword>
<evidence type="ECO:0000313" key="4">
    <source>
        <dbReference type="Proteomes" id="UP000041254"/>
    </source>
</evidence>
<feature type="signal peptide" evidence="2">
    <location>
        <begin position="1"/>
        <end position="19"/>
    </location>
</feature>
<keyword evidence="2" id="KW-0732">Signal</keyword>
<organism evidence="3 4">
    <name type="scientific">Vitrella brassicaformis (strain CCMP3155)</name>
    <dbReference type="NCBI Taxonomy" id="1169540"/>
    <lineage>
        <taxon>Eukaryota</taxon>
        <taxon>Sar</taxon>
        <taxon>Alveolata</taxon>
        <taxon>Colpodellida</taxon>
        <taxon>Vitrellaceae</taxon>
        <taxon>Vitrella</taxon>
    </lineage>
</organism>
<name>A0A0G4EMF8_VITBC</name>
<feature type="region of interest" description="Disordered" evidence="1">
    <location>
        <begin position="36"/>
        <end position="74"/>
    </location>
</feature>
<reference evidence="3 4" key="1">
    <citation type="submission" date="2014-11" db="EMBL/GenBank/DDBJ databases">
        <authorList>
            <person name="Zhu J."/>
            <person name="Qi W."/>
            <person name="Song R."/>
        </authorList>
    </citation>
    <scope>NUCLEOTIDE SEQUENCE [LARGE SCALE GENOMIC DNA]</scope>
</reference>
<dbReference type="InParanoid" id="A0A0G4EMF8"/>
<evidence type="ECO:0000256" key="2">
    <source>
        <dbReference type="SAM" id="SignalP"/>
    </source>
</evidence>
<dbReference type="Proteomes" id="UP000041254">
    <property type="component" value="Unassembled WGS sequence"/>
</dbReference>
<feature type="chain" id="PRO_5005187310" description="RxLR effector protein" evidence="2">
    <location>
        <begin position="20"/>
        <end position="74"/>
    </location>
</feature>
<feature type="compositionally biased region" description="Basic and acidic residues" evidence="1">
    <location>
        <begin position="39"/>
        <end position="51"/>
    </location>
</feature>
<gene>
    <name evidence="3" type="ORF">Vbra_5242</name>
</gene>
<dbReference type="AlphaFoldDB" id="A0A0G4EMF8"/>
<accession>A0A0G4EMF8</accession>
<dbReference type="EMBL" id="CDMY01000268">
    <property type="protein sequence ID" value="CEL98354.1"/>
    <property type="molecule type" value="Genomic_DNA"/>
</dbReference>
<evidence type="ECO:0000313" key="3">
    <source>
        <dbReference type="EMBL" id="CEL98354.1"/>
    </source>
</evidence>
<dbReference type="VEuPathDB" id="CryptoDB:Vbra_5242"/>
<evidence type="ECO:0000256" key="1">
    <source>
        <dbReference type="SAM" id="MobiDB-lite"/>
    </source>
</evidence>
<protein>
    <recommendedName>
        <fullName evidence="5">RxLR effector protein</fullName>
    </recommendedName>
</protein>